<dbReference type="WBParaSite" id="PSAMB.scaffold251size61181.g3896.t1">
    <property type="protein sequence ID" value="PSAMB.scaffold251size61181.g3896.t1"/>
    <property type="gene ID" value="PSAMB.scaffold251size61181.g3896"/>
</dbReference>
<proteinExistence type="predicted"/>
<dbReference type="PANTHER" id="PTHR45858">
    <property type="entry name" value="FERM DOMAIN CONTAINING PROTEIN"/>
    <property type="match status" value="1"/>
</dbReference>
<dbReference type="InterPro" id="IPR051835">
    <property type="entry name" value="RAC1-GEF"/>
</dbReference>
<protein>
    <submittedName>
        <fullName evidence="5">Uncharacterized protein</fullName>
    </submittedName>
</protein>
<dbReference type="Pfam" id="PF00621">
    <property type="entry name" value="RhoGEF"/>
    <property type="match status" value="1"/>
</dbReference>
<feature type="domain" description="PH" evidence="2">
    <location>
        <begin position="384"/>
        <end position="489"/>
    </location>
</feature>
<dbReference type="PROSITE" id="PS50010">
    <property type="entry name" value="DH_2"/>
    <property type="match status" value="1"/>
</dbReference>
<evidence type="ECO:0000313" key="5">
    <source>
        <dbReference type="WBParaSite" id="PSAMB.scaffold251size61181.g3896.t1"/>
    </source>
</evidence>
<feature type="compositionally biased region" description="Polar residues" evidence="1">
    <location>
        <begin position="517"/>
        <end position="529"/>
    </location>
</feature>
<dbReference type="SMART" id="SM00233">
    <property type="entry name" value="PH"/>
    <property type="match status" value="2"/>
</dbReference>
<name>A0A914VTG1_9BILA</name>
<dbReference type="SMART" id="SM00325">
    <property type="entry name" value="RhoGEF"/>
    <property type="match status" value="1"/>
</dbReference>
<dbReference type="GO" id="GO:0005085">
    <property type="term" value="F:guanyl-nucleotide exchange factor activity"/>
    <property type="evidence" value="ECO:0007669"/>
    <property type="project" value="InterPro"/>
</dbReference>
<evidence type="ECO:0000313" key="4">
    <source>
        <dbReference type="Proteomes" id="UP000887566"/>
    </source>
</evidence>
<dbReference type="InterPro" id="IPR011993">
    <property type="entry name" value="PH-like_dom_sf"/>
</dbReference>
<evidence type="ECO:0000259" key="2">
    <source>
        <dbReference type="PROSITE" id="PS50003"/>
    </source>
</evidence>
<feature type="compositionally biased region" description="Polar residues" evidence="1">
    <location>
        <begin position="17"/>
        <end position="31"/>
    </location>
</feature>
<dbReference type="InterPro" id="IPR000219">
    <property type="entry name" value="DH_dom"/>
</dbReference>
<dbReference type="PROSITE" id="PS50003">
    <property type="entry name" value="PH_DOMAIN"/>
    <property type="match status" value="2"/>
</dbReference>
<sequence>MCLDSGPISGPAAYGSGSKSEFSIHQKQISPSKKYGISASASSSLDKRQQQRPIQPAESSDSGALTVYGTLSETPPTSTRRVHVLSDTPPTTSSRRPAAALAAGQDVSPYGPLSPRLVHNDSIGEGVSSQSERGDYGYFKGTLDTSSRKKKLPTIKSFHIARELLMTERTFVTDLKIVCEHLKTAFEPIKVILHGARVLTDLFTSIQPILDFHKGHLTELEAKISAWERSADVDSEGSSDFRIGDSLLCAVHNTIHHYKQYMQQLPVYMASLDELYRTKKSFQNAYRHFEERKVCYLPVNALLLKPAHRLLVWQQILARLVGFYLEEAGENNADLSDCRVAMDRISAVNKDNRHTLESIENYVKLIELERDLADVENLVQPNRIFLREGCLQRWSKHGAVSRMFLIFNDCLVYAHRTHNSSTSSKDVSFRLHGQIPLRGLMLEDGDAYGVTKDLPHCFTVYGANRSIIVAASTHMEKQRWIEDILCAVKIAKESKLDLLPESATIKSTHSNDDVRTESNASTFSPSEDPSSGTRSLIASSSASASDDRQTSHRANSTLHVCWHRQTTLTKEDLHKASKNQMSGYLVRKFRNSSGWQRLWVVQTQFCLFFYKSHADDEPLANLPLLGYEVGPPSLDDDINKDNVFKLHYKTHFYFFRADSHYAYSRWLESIRTACLCKTPMNPVVPLQLSSN</sequence>
<accession>A0A914VTG1</accession>
<dbReference type="InterPro" id="IPR001849">
    <property type="entry name" value="PH_domain"/>
</dbReference>
<dbReference type="CDD" id="cd13235">
    <property type="entry name" value="PH2_FARP1-like"/>
    <property type="match status" value="1"/>
</dbReference>
<feature type="region of interest" description="Disordered" evidence="1">
    <location>
        <begin position="1"/>
        <end position="131"/>
    </location>
</feature>
<feature type="domain" description="DH" evidence="3">
    <location>
        <begin position="156"/>
        <end position="355"/>
    </location>
</feature>
<dbReference type="FunFam" id="2.30.29.30:FF:000046">
    <property type="entry name" value="FERM, RhoGEF and pleckstrin domain-containing protein 1"/>
    <property type="match status" value="1"/>
</dbReference>
<dbReference type="Gene3D" id="1.20.900.10">
    <property type="entry name" value="Dbl homology (DH) domain"/>
    <property type="match status" value="1"/>
</dbReference>
<dbReference type="Pfam" id="PF00169">
    <property type="entry name" value="PH"/>
    <property type="match status" value="2"/>
</dbReference>
<feature type="compositionally biased region" description="Polar residues" evidence="1">
    <location>
        <begin position="51"/>
        <end position="79"/>
    </location>
</feature>
<dbReference type="AlphaFoldDB" id="A0A914VTG1"/>
<feature type="compositionally biased region" description="Low complexity" evidence="1">
    <location>
        <begin position="530"/>
        <end position="544"/>
    </location>
</feature>
<evidence type="ECO:0000256" key="1">
    <source>
        <dbReference type="SAM" id="MobiDB-lite"/>
    </source>
</evidence>
<dbReference type="SUPFAM" id="SSF48065">
    <property type="entry name" value="DBL homology domain (DH-domain)"/>
    <property type="match status" value="1"/>
</dbReference>
<reference evidence="5" key="1">
    <citation type="submission" date="2022-11" db="UniProtKB">
        <authorList>
            <consortium name="WormBaseParasite"/>
        </authorList>
    </citation>
    <scope>IDENTIFICATION</scope>
</reference>
<evidence type="ECO:0000259" key="3">
    <source>
        <dbReference type="PROSITE" id="PS50010"/>
    </source>
</evidence>
<dbReference type="PANTHER" id="PTHR45858:SF5">
    <property type="entry name" value="MOESIN_EZRIN_RADIXIN HOMOLOG 1"/>
    <property type="match status" value="1"/>
</dbReference>
<feature type="domain" description="PH" evidence="2">
    <location>
        <begin position="578"/>
        <end position="675"/>
    </location>
</feature>
<dbReference type="Proteomes" id="UP000887566">
    <property type="component" value="Unplaced"/>
</dbReference>
<dbReference type="SUPFAM" id="SSF50729">
    <property type="entry name" value="PH domain-like"/>
    <property type="match status" value="2"/>
</dbReference>
<dbReference type="Gene3D" id="2.30.29.30">
    <property type="entry name" value="Pleckstrin-homology domain (PH domain)/Phosphotyrosine-binding domain (PTB)"/>
    <property type="match status" value="2"/>
</dbReference>
<keyword evidence="4" id="KW-1185">Reference proteome</keyword>
<organism evidence="4 5">
    <name type="scientific">Plectus sambesii</name>
    <dbReference type="NCBI Taxonomy" id="2011161"/>
    <lineage>
        <taxon>Eukaryota</taxon>
        <taxon>Metazoa</taxon>
        <taxon>Ecdysozoa</taxon>
        <taxon>Nematoda</taxon>
        <taxon>Chromadorea</taxon>
        <taxon>Plectida</taxon>
        <taxon>Plectina</taxon>
        <taxon>Plectoidea</taxon>
        <taxon>Plectidae</taxon>
        <taxon>Plectus</taxon>
    </lineage>
</organism>
<dbReference type="InterPro" id="IPR035899">
    <property type="entry name" value="DBL_dom_sf"/>
</dbReference>
<feature type="region of interest" description="Disordered" evidence="1">
    <location>
        <begin position="507"/>
        <end position="552"/>
    </location>
</feature>